<accession>A0ABR2H8R8</accession>
<sequence length="430" mass="52040">MEIQEYLNQKQELQEHLLRFIESGKDYQKEEKKDDKKEDKKDDKKDDKKGLKEDIKMINFLEIQKFREIREIKEELQELLYLIAKISNNHRRNPAFFGKFEQILLHFEPDIKKNLTNSEIFNIFKINKRLLLFLIEKKFIEIDEGITNFIYRKSDTSYRLYFFPEIKEHLKKEDSESIEKELRSQNQDYKSDTFLMKRKIGENDTFLCELIRKDIVEDFISHVNENNISLTSKIQPSLFETNSFLLKKEPTIFEYSAFCGSLKIFQCLITNNIEMTSSLWLYSIHGENNGLIHLLEENNVLPEDASYLKCLEEAIKCHHTEMAEHIMKKYVRKEEINHDTFYNNPLAYAFHFFNYKFISNDNKKFEFFYACQFNYIKLVKLFLLTKEIYINTKIILNHNFFLINQVSIIFFFNIIQCIQFFEWNFFSNFF</sequence>
<evidence type="ECO:0000313" key="2">
    <source>
        <dbReference type="EMBL" id="KAK8842238.1"/>
    </source>
</evidence>
<dbReference type="InterPro" id="IPR036770">
    <property type="entry name" value="Ankyrin_rpt-contain_sf"/>
</dbReference>
<gene>
    <name evidence="2" type="ORF">M9Y10_026471</name>
</gene>
<evidence type="ECO:0000256" key="1">
    <source>
        <dbReference type="SAM" id="MobiDB-lite"/>
    </source>
</evidence>
<evidence type="ECO:0008006" key="4">
    <source>
        <dbReference type="Google" id="ProtNLM"/>
    </source>
</evidence>
<dbReference type="EMBL" id="JAPFFF010000039">
    <property type="protein sequence ID" value="KAK8842238.1"/>
    <property type="molecule type" value="Genomic_DNA"/>
</dbReference>
<evidence type="ECO:0000313" key="3">
    <source>
        <dbReference type="Proteomes" id="UP001470230"/>
    </source>
</evidence>
<dbReference type="SUPFAM" id="SSF48403">
    <property type="entry name" value="Ankyrin repeat"/>
    <property type="match status" value="1"/>
</dbReference>
<name>A0ABR2H8R8_9EUKA</name>
<reference evidence="2 3" key="1">
    <citation type="submission" date="2024-04" db="EMBL/GenBank/DDBJ databases">
        <title>Tritrichomonas musculus Genome.</title>
        <authorList>
            <person name="Alves-Ferreira E."/>
            <person name="Grigg M."/>
            <person name="Lorenzi H."/>
            <person name="Galac M."/>
        </authorList>
    </citation>
    <scope>NUCLEOTIDE SEQUENCE [LARGE SCALE GENOMIC DNA]</scope>
    <source>
        <strain evidence="2 3">EAF2021</strain>
    </source>
</reference>
<keyword evidence="3" id="KW-1185">Reference proteome</keyword>
<feature type="region of interest" description="Disordered" evidence="1">
    <location>
        <begin position="26"/>
        <end position="47"/>
    </location>
</feature>
<dbReference type="Proteomes" id="UP001470230">
    <property type="component" value="Unassembled WGS sequence"/>
</dbReference>
<protein>
    <recommendedName>
        <fullName evidence="4">DUF3447 domain-containing protein</fullName>
    </recommendedName>
</protein>
<comment type="caution">
    <text evidence="2">The sequence shown here is derived from an EMBL/GenBank/DDBJ whole genome shotgun (WGS) entry which is preliminary data.</text>
</comment>
<organism evidence="2 3">
    <name type="scientific">Tritrichomonas musculus</name>
    <dbReference type="NCBI Taxonomy" id="1915356"/>
    <lineage>
        <taxon>Eukaryota</taxon>
        <taxon>Metamonada</taxon>
        <taxon>Parabasalia</taxon>
        <taxon>Tritrichomonadida</taxon>
        <taxon>Tritrichomonadidae</taxon>
        <taxon>Tritrichomonas</taxon>
    </lineage>
</organism>
<proteinExistence type="predicted"/>